<comment type="caution">
    <text evidence="1">The sequence shown here is derived from an EMBL/GenBank/DDBJ whole genome shotgun (WGS) entry which is preliminary data.</text>
</comment>
<evidence type="ECO:0000313" key="1">
    <source>
        <dbReference type="EMBL" id="KAL3317061.1"/>
    </source>
</evidence>
<accession>A0ABD2QFD4</accession>
<name>A0ABD2QFD4_9PLAT</name>
<dbReference type="AlphaFoldDB" id="A0ABD2QFD4"/>
<keyword evidence="2" id="KW-1185">Reference proteome</keyword>
<organism evidence="1 2">
    <name type="scientific">Cichlidogyrus casuarinus</name>
    <dbReference type="NCBI Taxonomy" id="1844966"/>
    <lineage>
        <taxon>Eukaryota</taxon>
        <taxon>Metazoa</taxon>
        <taxon>Spiralia</taxon>
        <taxon>Lophotrochozoa</taxon>
        <taxon>Platyhelminthes</taxon>
        <taxon>Monogenea</taxon>
        <taxon>Monopisthocotylea</taxon>
        <taxon>Dactylogyridea</taxon>
        <taxon>Ancyrocephalidae</taxon>
        <taxon>Cichlidogyrus</taxon>
    </lineage>
</organism>
<dbReference type="EMBL" id="JBJKFK010000438">
    <property type="protein sequence ID" value="KAL3317061.1"/>
    <property type="molecule type" value="Genomic_DNA"/>
</dbReference>
<gene>
    <name evidence="1" type="ORF">Ciccas_004288</name>
</gene>
<reference evidence="1 2" key="1">
    <citation type="submission" date="2024-11" db="EMBL/GenBank/DDBJ databases">
        <title>Adaptive evolution of stress response genes in parasites aligns with host niche diversity.</title>
        <authorList>
            <person name="Hahn C."/>
            <person name="Resl P."/>
        </authorList>
    </citation>
    <scope>NUCLEOTIDE SEQUENCE [LARGE SCALE GENOMIC DNA]</scope>
    <source>
        <strain evidence="1">EGGRZ-B1_66</strain>
        <tissue evidence="1">Body</tissue>
    </source>
</reference>
<sequence length="179" mass="21647">MRLQDLFERKDIQKTGLQKLIEKLEAAKDIYPLFETEILIRDLGKRKKPFEAFKPRLFRRSLFHLYQKLQMVNINYKVRLDTMKESALDVKAEYGEYNPTVEDMIAMFKNLWERYETSPQPDKDEFTRAQNWLVLFLIEQPNQLANDLLKDMYEKAALRMRTHQEQQKLDNQHEILVTY</sequence>
<protein>
    <submittedName>
        <fullName evidence="1">Uncharacterized protein</fullName>
    </submittedName>
</protein>
<evidence type="ECO:0000313" key="2">
    <source>
        <dbReference type="Proteomes" id="UP001626550"/>
    </source>
</evidence>
<dbReference type="Proteomes" id="UP001626550">
    <property type="component" value="Unassembled WGS sequence"/>
</dbReference>
<proteinExistence type="predicted"/>